<name>A0A849C4Y7_9NOCA</name>
<evidence type="ECO:0000313" key="1">
    <source>
        <dbReference type="EMBL" id="NNH73783.1"/>
    </source>
</evidence>
<dbReference type="Pfam" id="PF13830">
    <property type="entry name" value="DUF4192"/>
    <property type="match status" value="1"/>
</dbReference>
<dbReference type="RefSeq" id="WP_067521906.1">
    <property type="nucleotide sequence ID" value="NZ_JABELX010000011.1"/>
</dbReference>
<comment type="caution">
    <text evidence="1">The sequence shown here is derived from an EMBL/GenBank/DDBJ whole genome shotgun (WGS) entry which is preliminary data.</text>
</comment>
<organism evidence="1 2">
    <name type="scientific">Nocardia uniformis</name>
    <dbReference type="NCBI Taxonomy" id="53432"/>
    <lineage>
        <taxon>Bacteria</taxon>
        <taxon>Bacillati</taxon>
        <taxon>Actinomycetota</taxon>
        <taxon>Actinomycetes</taxon>
        <taxon>Mycobacteriales</taxon>
        <taxon>Nocardiaceae</taxon>
        <taxon>Nocardia</taxon>
    </lineage>
</organism>
<dbReference type="InterPro" id="IPR025447">
    <property type="entry name" value="DUF4192"/>
</dbReference>
<keyword evidence="2" id="KW-1185">Reference proteome</keyword>
<sequence length="368" mass="39298">MSSSEVLLKEPGQFIAAVPALLGFVPERSFVVVVLRPALPGNPLKVHVAARFELPSTDEYSQLAERVTGVCRRSGAVAALVVIVDDRIARPGRGPDGGAAEQRPLVDALRHDLAGFDVALPGAWAVPRISEAAQWWNIDSPELRGLLPDPSASQVAAKHVYDGRVLHSSREDLADSIAVDEALREQVSAVLPNAAADAQRRLVRAIVINNPDAYTRMALWQVMSVITHAREGIPLPAQTIAEVAVALRDPAVRDSMFGVAGGVHAHAAEYLWGVLTRALPDPDRAEAATLLAFHAYLRGDGSLAGIALRQALASDPEHRMAVLLDTALQTAMDPTRLNRLVNSGIEVAADLRIDIGSAARDSSMEVAR</sequence>
<proteinExistence type="predicted"/>
<reference evidence="1 2" key="1">
    <citation type="submission" date="2020-05" db="EMBL/GenBank/DDBJ databases">
        <title>MicrobeNet Type strains.</title>
        <authorList>
            <person name="Nicholson A.C."/>
        </authorList>
    </citation>
    <scope>NUCLEOTIDE SEQUENCE [LARGE SCALE GENOMIC DNA]</scope>
    <source>
        <strain evidence="1 2">JCM 3224</strain>
    </source>
</reference>
<dbReference type="EMBL" id="JABELX010000011">
    <property type="protein sequence ID" value="NNH73783.1"/>
    <property type="molecule type" value="Genomic_DNA"/>
</dbReference>
<dbReference type="Proteomes" id="UP000586827">
    <property type="component" value="Unassembled WGS sequence"/>
</dbReference>
<evidence type="ECO:0000313" key="2">
    <source>
        <dbReference type="Proteomes" id="UP000586827"/>
    </source>
</evidence>
<gene>
    <name evidence="1" type="ORF">HLB23_28680</name>
</gene>
<protein>
    <submittedName>
        <fullName evidence="1">DUF4192 domain-containing protein</fullName>
    </submittedName>
</protein>
<dbReference type="AlphaFoldDB" id="A0A849C4Y7"/>
<accession>A0A849C4Y7</accession>